<gene>
    <name evidence="1" type="ORF">O4U47_06535</name>
</gene>
<dbReference type="InterPro" id="IPR029068">
    <property type="entry name" value="Glyas_Bleomycin-R_OHBP_Dase"/>
</dbReference>
<dbReference type="SUPFAM" id="SSF54593">
    <property type="entry name" value="Glyoxalase/Bleomycin resistance protein/Dihydroxybiphenyl dioxygenase"/>
    <property type="match status" value="1"/>
</dbReference>
<proteinExistence type="predicted"/>
<keyword evidence="2" id="KW-1185">Reference proteome</keyword>
<dbReference type="Pfam" id="PF13669">
    <property type="entry name" value="Glyoxalase_4"/>
    <property type="match status" value="1"/>
</dbReference>
<comment type="caution">
    <text evidence="1">The sequence shown here is derived from an EMBL/GenBank/DDBJ whole genome shotgun (WGS) entry which is preliminary data.</text>
</comment>
<evidence type="ECO:0000313" key="1">
    <source>
        <dbReference type="EMBL" id="MDA2804163.1"/>
    </source>
</evidence>
<dbReference type="EMBL" id="JAQFWP010000008">
    <property type="protein sequence ID" value="MDA2804163.1"/>
    <property type="molecule type" value="Genomic_DNA"/>
</dbReference>
<evidence type="ECO:0000313" key="2">
    <source>
        <dbReference type="Proteomes" id="UP001165685"/>
    </source>
</evidence>
<organism evidence="1 2">
    <name type="scientific">Nocardiopsis suaedae</name>
    <dbReference type="NCBI Taxonomy" id="3018444"/>
    <lineage>
        <taxon>Bacteria</taxon>
        <taxon>Bacillati</taxon>
        <taxon>Actinomycetota</taxon>
        <taxon>Actinomycetes</taxon>
        <taxon>Streptosporangiales</taxon>
        <taxon>Nocardiopsidaceae</taxon>
        <taxon>Nocardiopsis</taxon>
    </lineage>
</organism>
<reference evidence="1" key="1">
    <citation type="submission" date="2023-01" db="EMBL/GenBank/DDBJ databases">
        <title>Draft genome sequence of Nocardiopsis sp. LSu2-4 isolated from halophytes.</title>
        <authorList>
            <person name="Duangmal K."/>
            <person name="Chantavorakit T."/>
        </authorList>
    </citation>
    <scope>NUCLEOTIDE SEQUENCE</scope>
    <source>
        <strain evidence="1">LSu2-4</strain>
    </source>
</reference>
<dbReference type="Gene3D" id="3.10.180.10">
    <property type="entry name" value="2,3-Dihydroxybiphenyl 1,2-Dioxygenase, domain 1"/>
    <property type="match status" value="1"/>
</dbReference>
<name>A0ABT4THH8_9ACTN</name>
<dbReference type="Proteomes" id="UP001165685">
    <property type="component" value="Unassembled WGS sequence"/>
</dbReference>
<dbReference type="RefSeq" id="WP_270676688.1">
    <property type="nucleotide sequence ID" value="NZ_JAQFWP010000008.1"/>
</dbReference>
<accession>A0ABT4THH8</accession>
<sequence>MADFYHVCFAVPDIERAMADLRAATGADWAAPRTETMGEWEFRIVFSRGEAPFIELIEGPPGSPWACGGEARFDHLGYWAADLGRESERLEAAGAPLDFSGCPYGRPFAYHRLDSVGARVEVVDAARRPAFASSWGLDCGGTAVLGG</sequence>
<protein>
    <submittedName>
        <fullName evidence="1">VOC family protein</fullName>
    </submittedName>
</protein>